<protein>
    <recommendedName>
        <fullName evidence="3">MYND-type domain-containing protein</fullName>
    </recommendedName>
</protein>
<gene>
    <name evidence="2" type="ORF">TCEB3V08_LOCUS5477</name>
</gene>
<sequence>MVSGPVTNPESKPRRNTNLDAVGRTDETSNKFMVGSSDKRSGPVPEKHSDKKEISTTSSVCVTKTKLRGLRSCANCLLKEPSPLFYQKCRLCKTQKMKLVRFYCSRECQAVTDLVNPTEPV</sequence>
<reference evidence="2" key="1">
    <citation type="submission" date="2020-11" db="EMBL/GenBank/DDBJ databases">
        <authorList>
            <person name="Tran Van P."/>
        </authorList>
    </citation>
    <scope>NUCLEOTIDE SEQUENCE</scope>
</reference>
<evidence type="ECO:0000313" key="2">
    <source>
        <dbReference type="EMBL" id="CAD7400370.1"/>
    </source>
</evidence>
<dbReference type="AlphaFoldDB" id="A0A7R9CPP6"/>
<feature type="compositionally biased region" description="Basic and acidic residues" evidence="1">
    <location>
        <begin position="37"/>
        <end position="54"/>
    </location>
</feature>
<proteinExistence type="predicted"/>
<dbReference type="EMBL" id="OC318057">
    <property type="protein sequence ID" value="CAD7400370.1"/>
    <property type="molecule type" value="Genomic_DNA"/>
</dbReference>
<evidence type="ECO:0008006" key="3">
    <source>
        <dbReference type="Google" id="ProtNLM"/>
    </source>
</evidence>
<feature type="region of interest" description="Disordered" evidence="1">
    <location>
        <begin position="1"/>
        <end position="55"/>
    </location>
</feature>
<name>A0A7R9CPP6_TIMCR</name>
<evidence type="ECO:0000256" key="1">
    <source>
        <dbReference type="SAM" id="MobiDB-lite"/>
    </source>
</evidence>
<organism evidence="2">
    <name type="scientific">Timema cristinae</name>
    <name type="common">Walking stick</name>
    <dbReference type="NCBI Taxonomy" id="61476"/>
    <lineage>
        <taxon>Eukaryota</taxon>
        <taxon>Metazoa</taxon>
        <taxon>Ecdysozoa</taxon>
        <taxon>Arthropoda</taxon>
        <taxon>Hexapoda</taxon>
        <taxon>Insecta</taxon>
        <taxon>Pterygota</taxon>
        <taxon>Neoptera</taxon>
        <taxon>Polyneoptera</taxon>
        <taxon>Phasmatodea</taxon>
        <taxon>Timematodea</taxon>
        <taxon>Timematoidea</taxon>
        <taxon>Timematidae</taxon>
        <taxon>Timema</taxon>
    </lineage>
</organism>
<accession>A0A7R9CPP6</accession>
<feature type="compositionally biased region" description="Polar residues" evidence="1">
    <location>
        <begin position="1"/>
        <end position="10"/>
    </location>
</feature>